<dbReference type="Pfam" id="PF13959">
    <property type="entry name" value="CTE_SPB4"/>
    <property type="match status" value="1"/>
</dbReference>
<dbReference type="EMBL" id="KN823062">
    <property type="protein sequence ID" value="KIO24368.1"/>
    <property type="molecule type" value="Genomic_DNA"/>
</dbReference>
<dbReference type="GO" id="GO:0016887">
    <property type="term" value="F:ATP hydrolysis activity"/>
    <property type="evidence" value="ECO:0007669"/>
    <property type="project" value="RHEA"/>
</dbReference>
<feature type="region of interest" description="Disordered" evidence="11">
    <location>
        <begin position="451"/>
        <end position="481"/>
    </location>
</feature>
<evidence type="ECO:0000256" key="8">
    <source>
        <dbReference type="ARBA" id="ARBA00022884"/>
    </source>
</evidence>
<evidence type="ECO:0000256" key="4">
    <source>
        <dbReference type="ARBA" id="ARBA00022741"/>
    </source>
</evidence>
<dbReference type="InterPro" id="IPR000629">
    <property type="entry name" value="RNA-helicase_DEAD-box_CS"/>
</dbReference>
<evidence type="ECO:0000256" key="5">
    <source>
        <dbReference type="ARBA" id="ARBA00022801"/>
    </source>
</evidence>
<organism evidence="14 15">
    <name type="scientific">Tulasnella calospora MUT 4182</name>
    <dbReference type="NCBI Taxonomy" id="1051891"/>
    <lineage>
        <taxon>Eukaryota</taxon>
        <taxon>Fungi</taxon>
        <taxon>Dikarya</taxon>
        <taxon>Basidiomycota</taxon>
        <taxon>Agaricomycotina</taxon>
        <taxon>Agaricomycetes</taxon>
        <taxon>Cantharellales</taxon>
        <taxon>Tulasnellaceae</taxon>
        <taxon>Tulasnella</taxon>
    </lineage>
</organism>
<comment type="similarity">
    <text evidence="9">Belongs to the DEAD box helicase family.</text>
</comment>
<comment type="catalytic activity">
    <reaction evidence="10">
        <text>ATP + H2O = ADP + phosphate + H(+)</text>
        <dbReference type="Rhea" id="RHEA:13065"/>
        <dbReference type="ChEBI" id="CHEBI:15377"/>
        <dbReference type="ChEBI" id="CHEBI:15378"/>
        <dbReference type="ChEBI" id="CHEBI:30616"/>
        <dbReference type="ChEBI" id="CHEBI:43474"/>
        <dbReference type="ChEBI" id="CHEBI:456216"/>
        <dbReference type="EC" id="3.6.4.13"/>
    </reaction>
</comment>
<evidence type="ECO:0000256" key="1">
    <source>
        <dbReference type="ARBA" id="ARBA00004604"/>
    </source>
</evidence>
<keyword evidence="5 9" id="KW-0378">Hydrolase</keyword>
<dbReference type="SMART" id="SM01178">
    <property type="entry name" value="DUF4217"/>
    <property type="match status" value="1"/>
</dbReference>
<dbReference type="SMART" id="SM00487">
    <property type="entry name" value="DEXDc"/>
    <property type="match status" value="1"/>
</dbReference>
<name>A0A0C3KSG0_9AGAM</name>
<keyword evidence="3" id="KW-0698">rRNA processing</keyword>
<keyword evidence="2" id="KW-0690">Ribosome biogenesis</keyword>
<feature type="compositionally biased region" description="Basic and acidic residues" evidence="11">
    <location>
        <begin position="613"/>
        <end position="629"/>
    </location>
</feature>
<feature type="compositionally biased region" description="Basic residues" evidence="11">
    <location>
        <begin position="630"/>
        <end position="639"/>
    </location>
</feature>
<reference evidence="14 15" key="1">
    <citation type="submission" date="2014-04" db="EMBL/GenBank/DDBJ databases">
        <authorList>
            <consortium name="DOE Joint Genome Institute"/>
            <person name="Kuo A."/>
            <person name="Girlanda M."/>
            <person name="Perotto S."/>
            <person name="Kohler A."/>
            <person name="Nagy L.G."/>
            <person name="Floudas D."/>
            <person name="Copeland A."/>
            <person name="Barry K.W."/>
            <person name="Cichocki N."/>
            <person name="Veneault-Fourrey C."/>
            <person name="LaButti K."/>
            <person name="Lindquist E.A."/>
            <person name="Lipzen A."/>
            <person name="Lundell T."/>
            <person name="Morin E."/>
            <person name="Murat C."/>
            <person name="Sun H."/>
            <person name="Tunlid A."/>
            <person name="Henrissat B."/>
            <person name="Grigoriev I.V."/>
            <person name="Hibbett D.S."/>
            <person name="Martin F."/>
            <person name="Nordberg H.P."/>
            <person name="Cantor M.N."/>
            <person name="Hua S.X."/>
        </authorList>
    </citation>
    <scope>NUCLEOTIDE SEQUENCE [LARGE SCALE GENOMIC DNA]</scope>
    <source>
        <strain evidence="14 15">MUT 4182</strain>
    </source>
</reference>
<feature type="domain" description="Helicase C-terminal" evidence="13">
    <location>
        <begin position="227"/>
        <end position="382"/>
    </location>
</feature>
<evidence type="ECO:0000313" key="14">
    <source>
        <dbReference type="EMBL" id="KIO24368.1"/>
    </source>
</evidence>
<comment type="function">
    <text evidence="10">RNA helicase.</text>
</comment>
<comment type="domain">
    <text evidence="10">The Q motif is unique to and characteristic of the DEAD box family of RNA helicases and controls ATP binding and hydrolysis.</text>
</comment>
<reference evidence="15" key="2">
    <citation type="submission" date="2015-01" db="EMBL/GenBank/DDBJ databases">
        <title>Evolutionary Origins and Diversification of the Mycorrhizal Mutualists.</title>
        <authorList>
            <consortium name="DOE Joint Genome Institute"/>
            <consortium name="Mycorrhizal Genomics Consortium"/>
            <person name="Kohler A."/>
            <person name="Kuo A."/>
            <person name="Nagy L.G."/>
            <person name="Floudas D."/>
            <person name="Copeland A."/>
            <person name="Barry K.W."/>
            <person name="Cichocki N."/>
            <person name="Veneault-Fourrey C."/>
            <person name="LaButti K."/>
            <person name="Lindquist E.A."/>
            <person name="Lipzen A."/>
            <person name="Lundell T."/>
            <person name="Morin E."/>
            <person name="Murat C."/>
            <person name="Riley R."/>
            <person name="Ohm R."/>
            <person name="Sun H."/>
            <person name="Tunlid A."/>
            <person name="Henrissat B."/>
            <person name="Grigoriev I.V."/>
            <person name="Hibbett D.S."/>
            <person name="Martin F."/>
        </authorList>
    </citation>
    <scope>NUCLEOTIDE SEQUENCE [LARGE SCALE GENOMIC DNA]</scope>
    <source>
        <strain evidence="15">MUT 4182</strain>
    </source>
</reference>
<dbReference type="GO" id="GO:0003724">
    <property type="term" value="F:RNA helicase activity"/>
    <property type="evidence" value="ECO:0007669"/>
    <property type="project" value="UniProtKB-EC"/>
</dbReference>
<keyword evidence="15" id="KW-1185">Reference proteome</keyword>
<dbReference type="Gene3D" id="3.40.50.300">
    <property type="entry name" value="P-loop containing nucleotide triphosphate hydrolases"/>
    <property type="match status" value="2"/>
</dbReference>
<sequence>MISQSSILGLKAAGFNQMTDIQSKSLPFSLKGRDVLGAARTGSGKTLAFLIPVLEILYRRKWSKADGLGALIISPTRELALQIFDVLRKIGPHHLFSAGLVIGGKNVKEEKERISRMNILVATPGRLLQHLDQAVNFDTSNLQLLILDEADRLLDMGFSKTVNAILQHLPKSRQTLLFSATQTQSVNDLARLSLQTPEYVGVQEEDSSVATPKNLEHHYTVCELNEKLDLLFSFIRTHLFVKTLVFLSSCKQVRFVYETFRKLQPGVPLLHIHGKQKQPTRMEVYARFLSSPASVCFATDVAARGLDFKQVDWVLQVDAPEDAETYIHRVGRTARYTNKGQGLLFLLPSEEDGMVKALKEKQVVTQKIKIKDSRTLSVQNQLQKFCFEDPEVKYLGQKAFVSYLKSIYLQKDKSIFKLEEMPLAKFAESLGLPGAPKIKFINKEIAQRKKNANRELKSSTSKSATEQSSESSGSDDEDQPVRTKYDKMFERKNQLILTDHYTKLVDHEEDGLNFGGPGGDDDDDFVTVKRVNHALDDHVPLPVIQDQDLSKRKLKMGQSKKAMLKYHGNPTKVVFDEDGLGHSIYEFGKVADGAEAELKMKEAGKKFAEAERERLKQIDVEDREVEKEKRREKKRKRKAREREEMGLEASAGPGDADDDGYVSPEFDLPTSDEEDMEKEAAPKRWGPVPVKRSRLEETAGKFGRSLEDDEALALRLLRGES</sequence>
<dbReference type="InterPro" id="IPR027417">
    <property type="entry name" value="P-loop_NTPase"/>
</dbReference>
<evidence type="ECO:0000256" key="2">
    <source>
        <dbReference type="ARBA" id="ARBA00022517"/>
    </source>
</evidence>
<dbReference type="STRING" id="1051891.A0A0C3KSG0"/>
<evidence type="ECO:0000256" key="11">
    <source>
        <dbReference type="SAM" id="MobiDB-lite"/>
    </source>
</evidence>
<dbReference type="GO" id="GO:0005730">
    <property type="term" value="C:nucleolus"/>
    <property type="evidence" value="ECO:0007669"/>
    <property type="project" value="UniProtKB-SubCell"/>
</dbReference>
<dbReference type="Pfam" id="PF00270">
    <property type="entry name" value="DEAD"/>
    <property type="match status" value="1"/>
</dbReference>
<gene>
    <name evidence="14" type="ORF">M407DRAFT_15425</name>
</gene>
<dbReference type="SUPFAM" id="SSF52540">
    <property type="entry name" value="P-loop containing nucleoside triphosphate hydrolases"/>
    <property type="match status" value="1"/>
</dbReference>
<keyword evidence="6 9" id="KW-0347">Helicase</keyword>
<dbReference type="GO" id="GO:0003723">
    <property type="term" value="F:RNA binding"/>
    <property type="evidence" value="ECO:0007669"/>
    <property type="project" value="UniProtKB-UniRule"/>
</dbReference>
<dbReference type="GO" id="GO:0005524">
    <property type="term" value="F:ATP binding"/>
    <property type="evidence" value="ECO:0007669"/>
    <property type="project" value="UniProtKB-UniRule"/>
</dbReference>
<dbReference type="OrthoDB" id="10259640at2759"/>
<keyword evidence="7 9" id="KW-0067">ATP-binding</keyword>
<evidence type="ECO:0000313" key="15">
    <source>
        <dbReference type="Proteomes" id="UP000054248"/>
    </source>
</evidence>
<dbReference type="Pfam" id="PF00271">
    <property type="entry name" value="Helicase_C"/>
    <property type="match status" value="1"/>
</dbReference>
<dbReference type="InterPro" id="IPR011545">
    <property type="entry name" value="DEAD/DEAH_box_helicase_dom"/>
</dbReference>
<protein>
    <recommendedName>
        <fullName evidence="10">ATP-dependent RNA helicase</fullName>
        <ecNumber evidence="10">3.6.4.13</ecNumber>
    </recommendedName>
</protein>
<evidence type="ECO:0000256" key="3">
    <source>
        <dbReference type="ARBA" id="ARBA00022552"/>
    </source>
</evidence>
<feature type="compositionally biased region" description="Low complexity" evidence="11">
    <location>
        <begin position="458"/>
        <end position="472"/>
    </location>
</feature>
<dbReference type="PROSITE" id="PS51192">
    <property type="entry name" value="HELICASE_ATP_BIND_1"/>
    <property type="match status" value="1"/>
</dbReference>
<dbReference type="PANTHER" id="PTHR24031">
    <property type="entry name" value="RNA HELICASE"/>
    <property type="match status" value="1"/>
</dbReference>
<evidence type="ECO:0000256" key="10">
    <source>
        <dbReference type="RuleBase" id="RU365068"/>
    </source>
</evidence>
<dbReference type="EC" id="3.6.4.13" evidence="10"/>
<evidence type="ECO:0000256" key="9">
    <source>
        <dbReference type="RuleBase" id="RU000492"/>
    </source>
</evidence>
<feature type="region of interest" description="Disordered" evidence="11">
    <location>
        <begin position="613"/>
        <end position="692"/>
    </location>
</feature>
<keyword evidence="4 9" id="KW-0547">Nucleotide-binding</keyword>
<accession>A0A0C3KSG0</accession>
<dbReference type="InterPro" id="IPR001650">
    <property type="entry name" value="Helicase_C-like"/>
</dbReference>
<feature type="domain" description="Helicase ATP-binding" evidence="12">
    <location>
        <begin position="26"/>
        <end position="200"/>
    </location>
</feature>
<dbReference type="CDD" id="cd17941">
    <property type="entry name" value="DEADc_DDX10"/>
    <property type="match status" value="1"/>
</dbReference>
<dbReference type="PROSITE" id="PS51194">
    <property type="entry name" value="HELICASE_CTER"/>
    <property type="match status" value="1"/>
</dbReference>
<keyword evidence="8 10" id="KW-0694">RNA-binding</keyword>
<evidence type="ECO:0000256" key="6">
    <source>
        <dbReference type="ARBA" id="ARBA00022806"/>
    </source>
</evidence>
<dbReference type="HOGENOM" id="CLU_003041_26_1_1"/>
<dbReference type="InterPro" id="IPR014001">
    <property type="entry name" value="Helicase_ATP-bd"/>
</dbReference>
<dbReference type="GO" id="GO:0006364">
    <property type="term" value="P:rRNA processing"/>
    <property type="evidence" value="ECO:0007669"/>
    <property type="project" value="UniProtKB-KW"/>
</dbReference>
<proteinExistence type="inferred from homology"/>
<dbReference type="InterPro" id="IPR025313">
    <property type="entry name" value="SPB4-like_CTE"/>
</dbReference>
<comment type="subcellular location">
    <subcellularLocation>
        <location evidence="1">Nucleus</location>
        <location evidence="1">Nucleolus</location>
    </subcellularLocation>
</comment>
<evidence type="ECO:0000259" key="13">
    <source>
        <dbReference type="PROSITE" id="PS51194"/>
    </source>
</evidence>
<evidence type="ECO:0000259" key="12">
    <source>
        <dbReference type="PROSITE" id="PS51192"/>
    </source>
</evidence>
<dbReference type="Proteomes" id="UP000054248">
    <property type="component" value="Unassembled WGS sequence"/>
</dbReference>
<evidence type="ECO:0000256" key="7">
    <source>
        <dbReference type="ARBA" id="ARBA00022840"/>
    </source>
</evidence>
<dbReference type="PROSITE" id="PS00039">
    <property type="entry name" value="DEAD_ATP_HELICASE"/>
    <property type="match status" value="1"/>
</dbReference>
<dbReference type="SMART" id="SM00490">
    <property type="entry name" value="HELICc"/>
    <property type="match status" value="1"/>
</dbReference>
<dbReference type="AlphaFoldDB" id="A0A0C3KSG0"/>
<dbReference type="CDD" id="cd18787">
    <property type="entry name" value="SF2_C_DEAD"/>
    <property type="match status" value="1"/>
</dbReference>